<feature type="compositionally biased region" description="Acidic residues" evidence="5">
    <location>
        <begin position="400"/>
        <end position="410"/>
    </location>
</feature>
<dbReference type="AlphaFoldDB" id="A0A1C7M621"/>
<dbReference type="InterPro" id="IPR018253">
    <property type="entry name" value="DnaJ_domain_CS"/>
</dbReference>
<dbReference type="PRINTS" id="PR00625">
    <property type="entry name" value="JDOMAIN"/>
</dbReference>
<evidence type="ECO:0000259" key="7">
    <source>
        <dbReference type="PROSITE" id="PS50157"/>
    </source>
</evidence>
<dbReference type="InterPro" id="IPR036869">
    <property type="entry name" value="J_dom_sf"/>
</dbReference>
<dbReference type="STRING" id="5627.A0A1C7M621"/>
<comment type="caution">
    <text evidence="8">The sequence shown here is derived from an EMBL/GenBank/DDBJ whole genome shotgun (WGS) entry which is preliminary data.</text>
</comment>
<dbReference type="OrthoDB" id="5894at2759"/>
<dbReference type="PROSITE" id="PS00028">
    <property type="entry name" value="ZINC_FINGER_C2H2_1"/>
    <property type="match status" value="2"/>
</dbReference>
<evidence type="ECO:0000313" key="9">
    <source>
        <dbReference type="Proteomes" id="UP000092993"/>
    </source>
</evidence>
<dbReference type="InterPro" id="IPR013087">
    <property type="entry name" value="Znf_C2H2_type"/>
</dbReference>
<sequence>MGARESTSRNAEGAAERSAGVPNYYELLEVEESASADEIRRSFRKLALIHHPDKNQDDVEGATQRFAALQQAYEILSDEQERAWYDSHRASLVPEPDADAVFEDIKRGAPPPRARDRGLTVRHLALFFSVTIYSGYDDGENSFFTIYGNLFSRLAHDESQFVDLPLPTFGDSTWPWVPASKDEQDTAARTFYNYWLNFTTNKDFTWMEQWNISEAPDRRVRRLMERDNKKARDDARKEYNETVRSLAMFIRKRDPRYKSHLARQSQVPTPVQGSRTPVPRAPAQQAVPTFVAQDWQKAVSEDDAADIEWAAAEGADEEEWECVACGKSFRSEAAWDSHERSKKHLKAVEALKMEMQAEEEDLGLTVEHEEVAGDGVGDDEEDEEDGPRVEPPRSPTPEDITADAGEDLVADEVQSTGTKTLGKRKKQPRVPSQEAPTKTDRRSRNRKQDLLYNEKPSPLNSGSEGEPVDSGTATPITQDGDILQPELSKREKRRAREAEKKARGEVKSSILRCNVCSSTFESRTKLFDHIRDSGHALADPNATSVNSDSHRKKGKKGKH</sequence>
<dbReference type="Proteomes" id="UP000092993">
    <property type="component" value="Unassembled WGS sequence"/>
</dbReference>
<feature type="region of interest" description="Disordered" evidence="5">
    <location>
        <begin position="260"/>
        <end position="280"/>
    </location>
</feature>
<dbReference type="PROSITE" id="PS00636">
    <property type="entry name" value="DNAJ_1"/>
    <property type="match status" value="1"/>
</dbReference>
<keyword evidence="1" id="KW-0479">Metal-binding</keyword>
<feature type="domain" description="C2H2-type" evidence="7">
    <location>
        <begin position="320"/>
        <end position="344"/>
    </location>
</feature>
<dbReference type="SMART" id="SM00271">
    <property type="entry name" value="DnaJ"/>
    <property type="match status" value="1"/>
</dbReference>
<dbReference type="Gene3D" id="3.30.160.60">
    <property type="entry name" value="Classic Zinc Finger"/>
    <property type="match status" value="1"/>
</dbReference>
<evidence type="ECO:0000256" key="2">
    <source>
        <dbReference type="ARBA" id="ARBA00022771"/>
    </source>
</evidence>
<dbReference type="GO" id="GO:0005737">
    <property type="term" value="C:cytoplasm"/>
    <property type="evidence" value="ECO:0007669"/>
    <property type="project" value="TreeGrafter"/>
</dbReference>
<dbReference type="PROSITE" id="PS50157">
    <property type="entry name" value="ZINC_FINGER_C2H2_2"/>
    <property type="match status" value="2"/>
</dbReference>
<feature type="compositionally biased region" description="Basic residues" evidence="5">
    <location>
        <begin position="550"/>
        <end position="559"/>
    </location>
</feature>
<evidence type="ECO:0000256" key="3">
    <source>
        <dbReference type="ARBA" id="ARBA00022833"/>
    </source>
</evidence>
<feature type="region of interest" description="Disordered" evidence="5">
    <location>
        <begin position="534"/>
        <end position="559"/>
    </location>
</feature>
<feature type="region of interest" description="Disordered" evidence="5">
    <location>
        <begin position="372"/>
        <end position="506"/>
    </location>
</feature>
<dbReference type="PROSITE" id="PS50076">
    <property type="entry name" value="DNAJ_2"/>
    <property type="match status" value="1"/>
</dbReference>
<feature type="compositionally biased region" description="Basic and acidic residues" evidence="5">
    <location>
        <begin position="494"/>
        <end position="506"/>
    </location>
</feature>
<dbReference type="SMART" id="SM00355">
    <property type="entry name" value="ZnF_C2H2"/>
    <property type="match status" value="2"/>
</dbReference>
<feature type="domain" description="J" evidence="6">
    <location>
        <begin position="23"/>
        <end position="89"/>
    </location>
</feature>
<keyword evidence="3" id="KW-0862">Zinc</keyword>
<dbReference type="InterPro" id="IPR054076">
    <property type="entry name" value="ZUO1-like_ZHD"/>
</dbReference>
<dbReference type="GO" id="GO:0008270">
    <property type="term" value="F:zinc ion binding"/>
    <property type="evidence" value="ECO:0007669"/>
    <property type="project" value="UniProtKB-KW"/>
</dbReference>
<dbReference type="InterPro" id="IPR051964">
    <property type="entry name" value="Chaperone_stress_response"/>
</dbReference>
<accession>A0A1C7M621</accession>
<dbReference type="EMBL" id="LUGG01000009">
    <property type="protein sequence ID" value="OBZ72262.1"/>
    <property type="molecule type" value="Genomic_DNA"/>
</dbReference>
<keyword evidence="2 4" id="KW-0863">Zinc-finger</keyword>
<dbReference type="SUPFAM" id="SSF57667">
    <property type="entry name" value="beta-beta-alpha zinc fingers"/>
    <property type="match status" value="1"/>
</dbReference>
<dbReference type="SUPFAM" id="SSF46565">
    <property type="entry name" value="Chaperone J-domain"/>
    <property type="match status" value="1"/>
</dbReference>
<dbReference type="Pfam" id="PF21884">
    <property type="entry name" value="ZUO1-like_ZHD"/>
    <property type="match status" value="1"/>
</dbReference>
<proteinExistence type="predicted"/>
<dbReference type="InterPro" id="IPR036236">
    <property type="entry name" value="Znf_C2H2_sf"/>
</dbReference>
<dbReference type="OMA" id="FTWMEQW"/>
<keyword evidence="9" id="KW-1185">Reference proteome</keyword>
<dbReference type="InterPro" id="IPR001623">
    <property type="entry name" value="DnaJ_domain"/>
</dbReference>
<evidence type="ECO:0000259" key="6">
    <source>
        <dbReference type="PROSITE" id="PS50076"/>
    </source>
</evidence>
<dbReference type="CDD" id="cd06257">
    <property type="entry name" value="DnaJ"/>
    <property type="match status" value="1"/>
</dbReference>
<organism evidence="8 9">
    <name type="scientific">Grifola frondosa</name>
    <name type="common">Maitake</name>
    <name type="synonym">Polyporus frondosus</name>
    <dbReference type="NCBI Taxonomy" id="5627"/>
    <lineage>
        <taxon>Eukaryota</taxon>
        <taxon>Fungi</taxon>
        <taxon>Dikarya</taxon>
        <taxon>Basidiomycota</taxon>
        <taxon>Agaricomycotina</taxon>
        <taxon>Agaricomycetes</taxon>
        <taxon>Polyporales</taxon>
        <taxon>Grifolaceae</taxon>
        <taxon>Grifola</taxon>
    </lineage>
</organism>
<evidence type="ECO:0000256" key="1">
    <source>
        <dbReference type="ARBA" id="ARBA00022723"/>
    </source>
</evidence>
<evidence type="ECO:0000313" key="8">
    <source>
        <dbReference type="EMBL" id="OBZ72262.1"/>
    </source>
</evidence>
<feature type="compositionally biased region" description="Acidic residues" evidence="5">
    <location>
        <begin position="376"/>
        <end position="385"/>
    </location>
</feature>
<evidence type="ECO:0000256" key="5">
    <source>
        <dbReference type="SAM" id="MobiDB-lite"/>
    </source>
</evidence>
<dbReference type="InterPro" id="IPR022755">
    <property type="entry name" value="Znf_C2H2_jaz"/>
</dbReference>
<dbReference type="PANTHER" id="PTHR44029:SF1">
    <property type="entry name" value="DNAJ HOMOLOG SUBFAMILY C MEMBER 21"/>
    <property type="match status" value="1"/>
</dbReference>
<dbReference type="PANTHER" id="PTHR44029">
    <property type="entry name" value="DNAJ HOMOLOG SUBFAMILY C MEMBER 21"/>
    <property type="match status" value="1"/>
</dbReference>
<name>A0A1C7M621_GRIFR</name>
<evidence type="ECO:0000256" key="4">
    <source>
        <dbReference type="PROSITE-ProRule" id="PRU00042"/>
    </source>
</evidence>
<gene>
    <name evidence="8" type="primary">DNAJC21</name>
    <name evidence="8" type="ORF">A0H81_07466</name>
</gene>
<dbReference type="Pfam" id="PF12171">
    <property type="entry name" value="zf-C2H2_jaz"/>
    <property type="match status" value="1"/>
</dbReference>
<protein>
    <submittedName>
        <fullName evidence="8">DnaJ subfamily C member 21</fullName>
    </submittedName>
</protein>
<feature type="domain" description="C2H2-type" evidence="7">
    <location>
        <begin position="511"/>
        <end position="540"/>
    </location>
</feature>
<feature type="compositionally biased region" description="Polar residues" evidence="5">
    <location>
        <begin position="262"/>
        <end position="274"/>
    </location>
</feature>
<dbReference type="Pfam" id="PF00226">
    <property type="entry name" value="DnaJ"/>
    <property type="match status" value="1"/>
</dbReference>
<feature type="compositionally biased region" description="Basic and acidic residues" evidence="5">
    <location>
        <begin position="437"/>
        <end position="449"/>
    </location>
</feature>
<reference evidence="8 9" key="1">
    <citation type="submission" date="2016-03" db="EMBL/GenBank/DDBJ databases">
        <title>Whole genome sequencing of Grifola frondosa 9006-11.</title>
        <authorList>
            <person name="Min B."/>
            <person name="Park H."/>
            <person name="Kim J.-G."/>
            <person name="Cho H."/>
            <person name="Oh Y.-L."/>
            <person name="Kong W.-S."/>
            <person name="Choi I.-G."/>
        </authorList>
    </citation>
    <scope>NUCLEOTIDE SEQUENCE [LARGE SCALE GENOMIC DNA]</scope>
    <source>
        <strain evidence="8 9">9006-11</strain>
    </source>
</reference>
<dbReference type="Gene3D" id="1.10.287.110">
    <property type="entry name" value="DnaJ domain"/>
    <property type="match status" value="1"/>
</dbReference>